<sequence length="87" mass="9532">MSVSPERACACSQLETSPSGRRGSWTRLTVMRQSGRVLALGGWGDPDLVRRISVIRGTFALQQALHAWRDGDEGELADGLRGYQGSW</sequence>
<evidence type="ECO:0000256" key="1">
    <source>
        <dbReference type="SAM" id="MobiDB-lite"/>
    </source>
</evidence>
<evidence type="ECO:0000313" key="3">
    <source>
        <dbReference type="Proteomes" id="UP000037151"/>
    </source>
</evidence>
<comment type="caution">
    <text evidence="2">The sequence shown here is derived from an EMBL/GenBank/DDBJ whole genome shotgun (WGS) entry which is preliminary data.</text>
</comment>
<accession>A0A0L0JCZ7</accession>
<gene>
    <name evidence="2" type="ORF">IQ63_44865</name>
</gene>
<dbReference type="AlphaFoldDB" id="A0A0L0JCZ7"/>
<name>A0A0L0JCZ7_9ACTN</name>
<proteinExistence type="predicted"/>
<dbReference type="PATRIC" id="fig|42234.21.peg.9217"/>
<evidence type="ECO:0000313" key="2">
    <source>
        <dbReference type="EMBL" id="KND23344.1"/>
    </source>
</evidence>
<dbReference type="Proteomes" id="UP000037151">
    <property type="component" value="Unassembled WGS sequence"/>
</dbReference>
<reference evidence="3" key="1">
    <citation type="submission" date="2014-07" db="EMBL/GenBank/DDBJ databases">
        <title>Genome sequencing of plant-pathogenic Streptomyces species.</title>
        <authorList>
            <person name="Harrison J."/>
            <person name="Sapp M."/>
            <person name="Thwaites R."/>
            <person name="Studholme D.J."/>
        </authorList>
    </citation>
    <scope>NUCLEOTIDE SEQUENCE [LARGE SCALE GENOMIC DNA]</scope>
    <source>
        <strain evidence="3">NCPPB 4445</strain>
    </source>
</reference>
<dbReference type="EMBL" id="JPPY01000262">
    <property type="protein sequence ID" value="KND23344.1"/>
    <property type="molecule type" value="Genomic_DNA"/>
</dbReference>
<protein>
    <submittedName>
        <fullName evidence="2">Uncharacterized protein</fullName>
    </submittedName>
</protein>
<feature type="region of interest" description="Disordered" evidence="1">
    <location>
        <begin position="1"/>
        <end position="22"/>
    </location>
</feature>
<organism evidence="2 3">
    <name type="scientific">Streptomyces acidiscabies</name>
    <dbReference type="NCBI Taxonomy" id="42234"/>
    <lineage>
        <taxon>Bacteria</taxon>
        <taxon>Bacillati</taxon>
        <taxon>Actinomycetota</taxon>
        <taxon>Actinomycetes</taxon>
        <taxon>Kitasatosporales</taxon>
        <taxon>Streptomycetaceae</taxon>
        <taxon>Streptomyces</taxon>
    </lineage>
</organism>